<dbReference type="RefSeq" id="WP_088853454.1">
    <property type="nucleotide sequence ID" value="NZ_CP015102.1"/>
</dbReference>
<dbReference type="InterPro" id="IPR058496">
    <property type="entry name" value="DUF8183_N"/>
</dbReference>
<dbReference type="AlphaFoldDB" id="A0A218P615"/>
<evidence type="ECO:0000259" key="1">
    <source>
        <dbReference type="Pfam" id="PF26555"/>
    </source>
</evidence>
<keyword evidence="3" id="KW-0238">DNA-binding</keyword>
<feature type="domain" description="DUF8183" evidence="1">
    <location>
        <begin position="138"/>
        <end position="196"/>
    </location>
</feature>
<dbReference type="Proteomes" id="UP000197418">
    <property type="component" value="Chromosome"/>
</dbReference>
<gene>
    <name evidence="3" type="ORF">A3L08_02025</name>
</gene>
<dbReference type="EMBL" id="CP015102">
    <property type="protein sequence ID" value="ASJ06191.1"/>
    <property type="molecule type" value="Genomic_DNA"/>
</dbReference>
<dbReference type="InterPro" id="IPR058836">
    <property type="entry name" value="DUF8183_C"/>
</dbReference>
<dbReference type="KEGG" id="tpaf:A3L08_02025"/>
<protein>
    <submittedName>
        <fullName evidence="3">DNA-binding protein</fullName>
    </submittedName>
</protein>
<organism evidence="3 4">
    <name type="scientific">Thermococcus pacificus</name>
    <dbReference type="NCBI Taxonomy" id="71998"/>
    <lineage>
        <taxon>Archaea</taxon>
        <taxon>Methanobacteriati</taxon>
        <taxon>Methanobacteriota</taxon>
        <taxon>Thermococci</taxon>
        <taxon>Thermococcales</taxon>
        <taxon>Thermococcaceae</taxon>
        <taxon>Thermococcus</taxon>
    </lineage>
</organism>
<reference evidence="3 4" key="1">
    <citation type="submission" date="2016-04" db="EMBL/GenBank/DDBJ databases">
        <title>Complete genome sequence of Thermococcus pacificus type strain P4.</title>
        <authorList>
            <person name="Oger P.M."/>
        </authorList>
    </citation>
    <scope>NUCLEOTIDE SEQUENCE [LARGE SCALE GENOMIC DNA]</scope>
    <source>
        <strain evidence="3 4">P-4</strain>
    </source>
</reference>
<evidence type="ECO:0000259" key="2">
    <source>
        <dbReference type="Pfam" id="PF26556"/>
    </source>
</evidence>
<dbReference type="Pfam" id="PF26556">
    <property type="entry name" value="DUF8183"/>
    <property type="match status" value="1"/>
</dbReference>
<dbReference type="GeneID" id="33315010"/>
<proteinExistence type="predicted"/>
<evidence type="ECO:0000313" key="4">
    <source>
        <dbReference type="Proteomes" id="UP000197418"/>
    </source>
</evidence>
<evidence type="ECO:0000313" key="3">
    <source>
        <dbReference type="EMBL" id="ASJ06191.1"/>
    </source>
</evidence>
<name>A0A218P615_9EURY</name>
<dbReference type="GO" id="GO:0003677">
    <property type="term" value="F:DNA binding"/>
    <property type="evidence" value="ECO:0007669"/>
    <property type="project" value="UniProtKB-KW"/>
</dbReference>
<keyword evidence="4" id="KW-1185">Reference proteome</keyword>
<accession>A0A218P615</accession>
<dbReference type="OrthoDB" id="91412at2157"/>
<sequence length="207" mass="23377">MDDVEAKVLEWLKNGNDTAQDIVDLPWALQEVQPNTYLAEHPRMPFSLMVVFSEGFVHLIVPLGLDTFSMSNNEKLKVYHTLLRLNDQVNMMKFTLSGMNDEVYLRVDLDKKTLGKEEFNDALTALLIGLLSSVSALGLEEAFEQEVFDRIVGMVVERMQNGASREELMRFLTIKVGMSVEDATALLEEVFKAKRSMEGSGDDVGYF</sequence>
<feature type="domain" description="DUF8183" evidence="2">
    <location>
        <begin position="7"/>
        <end position="137"/>
    </location>
</feature>
<dbReference type="Pfam" id="PF26555">
    <property type="entry name" value="HTH_78"/>
    <property type="match status" value="1"/>
</dbReference>